<evidence type="ECO:0000313" key="1">
    <source>
        <dbReference type="EMBL" id="AZT90707.1"/>
    </source>
</evidence>
<accession>A0A3T0D6K5</accession>
<dbReference type="PANTHER" id="PTHR43649">
    <property type="entry name" value="ARABINOSE-BINDING PROTEIN-RELATED"/>
    <property type="match status" value="1"/>
</dbReference>
<sequence>MRRKKFLKRLSWCVIVCFVVSIIAVSTMMLVSASSNFNKTGFPIVKNKVTLTILVNNYSADMPKDYNEYNQFKRLEKLTNVHIKWIMPGSQFAEKKSLMLASGDLPDIIFGCTDFELAKYGGMGVFKPLEKLIDQYTNNLKNIFKKHPATKALVTAPDGHIYTTPRVNEGPWMYREGMGVGVINVKWIKDLGLKMPTNIDEFEKVMIAFKTKDPNKNGKADEIPITAIGNPMEMHGLGYLMDSFGVSARWYFADVRNGKVVFLGTLPEYKEAIKWLSKLWKEGLIDKEWFTQDYAKKASKLNAQPYIVGYADLWDINDDFSSKKAHDYYDYMPPLKGPNGRKPVMYRAAYPGYDRWGAVITRACKMPEVAIRYIDTMYDEKMSVELIEGEFGVRLKKSPEGWYYIPDPPAGMNQQQWRCKVSPAHSVPWAVFEDPGYTKILRLTYTDQKVNFMKKYVAPYADPDPWPPVFYSADEADKMNQIQTNLINYANRKAAEWIMKGTIDKEWNAYIKELNKMKLQEWLKINQAAYERFMKNLKAFSSGK</sequence>
<dbReference type="RefSeq" id="WP_127352110.1">
    <property type="nucleotide sequence ID" value="NZ_CP034791.1"/>
</dbReference>
<name>A0A3T0D6K5_9FIRM</name>
<dbReference type="InterPro" id="IPR050490">
    <property type="entry name" value="Bact_solute-bd_prot1"/>
</dbReference>
<evidence type="ECO:0000313" key="2">
    <source>
        <dbReference type="Proteomes" id="UP000282930"/>
    </source>
</evidence>
<keyword evidence="2" id="KW-1185">Reference proteome</keyword>
<dbReference type="EMBL" id="CP034791">
    <property type="protein sequence ID" value="AZT90707.1"/>
    <property type="molecule type" value="Genomic_DNA"/>
</dbReference>
<dbReference type="Gene3D" id="3.40.190.10">
    <property type="entry name" value="Periplasmic binding protein-like II"/>
    <property type="match status" value="2"/>
</dbReference>
<proteinExistence type="predicted"/>
<dbReference type="Proteomes" id="UP000282930">
    <property type="component" value="Chromosome"/>
</dbReference>
<dbReference type="CDD" id="cd13581">
    <property type="entry name" value="PBP2_AlgQ_like_2"/>
    <property type="match status" value="1"/>
</dbReference>
<gene>
    <name evidence="1" type="ORF">ELD05_08650</name>
</gene>
<protein>
    <recommendedName>
        <fullName evidence="3">Extracellular solute-binding protein</fullName>
    </recommendedName>
</protein>
<dbReference type="AlphaFoldDB" id="A0A3T0D6K5"/>
<reference evidence="1 2" key="1">
    <citation type="submission" date="2018-12" db="EMBL/GenBank/DDBJ databases">
        <title>Genome sequence from the cellulolytic species, Caldicellulosiruptor changbaiensis.</title>
        <authorList>
            <person name="Blumer-Schuette S.E."/>
            <person name="Mendoza C."/>
        </authorList>
    </citation>
    <scope>NUCLEOTIDE SEQUENCE [LARGE SCALE GENOMIC DNA]</scope>
    <source>
        <strain evidence="1 2">CBS-Z</strain>
    </source>
</reference>
<dbReference type="SUPFAM" id="SSF53850">
    <property type="entry name" value="Periplasmic binding protein-like II"/>
    <property type="match status" value="1"/>
</dbReference>
<organism evidence="1 2">
    <name type="scientific">Caldicellulosiruptor changbaiensis</name>
    <dbReference type="NCBI Taxonomy" id="1222016"/>
    <lineage>
        <taxon>Bacteria</taxon>
        <taxon>Bacillati</taxon>
        <taxon>Bacillota</taxon>
        <taxon>Bacillota incertae sedis</taxon>
        <taxon>Caldicellulosiruptorales</taxon>
        <taxon>Caldicellulosiruptoraceae</taxon>
        <taxon>Caldicellulosiruptor</taxon>
    </lineage>
</organism>
<dbReference type="KEGG" id="ccha:ELD05_08650"/>
<dbReference type="PANTHER" id="PTHR43649:SF12">
    <property type="entry name" value="DIACETYLCHITOBIOSE BINDING PROTEIN DASA"/>
    <property type="match status" value="1"/>
</dbReference>
<evidence type="ECO:0008006" key="3">
    <source>
        <dbReference type="Google" id="ProtNLM"/>
    </source>
</evidence>